<protein>
    <recommendedName>
        <fullName evidence="11">Molybdopterin molybdenumtransferase</fullName>
        <ecNumber evidence="11">2.10.1.1</ecNumber>
    </recommendedName>
</protein>
<comment type="similarity">
    <text evidence="4 11">Belongs to the MoeA family.</text>
</comment>
<gene>
    <name evidence="13" type="ORF">A2042_05340</name>
</gene>
<dbReference type="FunFam" id="3.40.980.10:FF:000004">
    <property type="entry name" value="Molybdopterin molybdenumtransferase"/>
    <property type="match status" value="1"/>
</dbReference>
<dbReference type="InterPro" id="IPR005110">
    <property type="entry name" value="MoeA_linker/N"/>
</dbReference>
<dbReference type="GO" id="GO:0046872">
    <property type="term" value="F:metal ion binding"/>
    <property type="evidence" value="ECO:0007669"/>
    <property type="project" value="UniProtKB-UniRule"/>
</dbReference>
<dbReference type="Gene3D" id="3.40.980.10">
    <property type="entry name" value="MoaB/Mog-like domain"/>
    <property type="match status" value="1"/>
</dbReference>
<dbReference type="GO" id="GO:0061599">
    <property type="term" value="F:molybdopterin molybdotransferase activity"/>
    <property type="evidence" value="ECO:0007669"/>
    <property type="project" value="UniProtKB-UniRule"/>
</dbReference>
<dbReference type="NCBIfam" id="NF045515">
    <property type="entry name" value="Glp_gephyrin"/>
    <property type="match status" value="1"/>
</dbReference>
<dbReference type="InterPro" id="IPR036688">
    <property type="entry name" value="MoeA_C_domain_IV_sf"/>
</dbReference>
<sequence>MISVEEALEKILSSIHVMGEEEVSLLDSLGRVIAEDVYSHLTIPPWNNSAMDGYAIIAEDVKSASKENPVRFRVLEDLPAGKVSERKIKRGESIRIMTGAPIPEGADAVIMNEVTEKDGEFVKILSPVSVNENIRPAGEDIKIGDLLLKKGKLLVPSDIGIMASIQKSRVTVFQRPRVAILSTGDELVDIDEPITKGKIVNSNSYSLEAQVTDAGGIPISLGIAKDTRDDLSKKLNSGLGADVLITSAGISVGDYDFVKDVFTDLGMTMKFWKVAMKPGKPVAFGDIKGKPVFGLPGNPTASMLCFELFVRPSLLKMQGRSDLFRKGVTAESLEDIKKKPGRRHFIRTITSCKDGQYYFKTTGAQGSGMLTSMVLANSLAIIPEDLSILKKGEKTRIILLDERI</sequence>
<proteinExistence type="inferred from homology"/>
<dbReference type="InterPro" id="IPR005111">
    <property type="entry name" value="MoeA_C_domain_IV"/>
</dbReference>
<dbReference type="Pfam" id="PF03453">
    <property type="entry name" value="MoeA_N"/>
    <property type="match status" value="1"/>
</dbReference>
<dbReference type="Gene3D" id="2.170.190.11">
    <property type="entry name" value="Molybdopterin biosynthesis moea protein, domain 3"/>
    <property type="match status" value="1"/>
</dbReference>
<dbReference type="UniPathway" id="UPA00344"/>
<dbReference type="CDD" id="cd00887">
    <property type="entry name" value="MoeA"/>
    <property type="match status" value="1"/>
</dbReference>
<evidence type="ECO:0000256" key="9">
    <source>
        <dbReference type="ARBA" id="ARBA00023150"/>
    </source>
</evidence>
<dbReference type="SMART" id="SM00852">
    <property type="entry name" value="MoCF_biosynth"/>
    <property type="match status" value="1"/>
</dbReference>
<keyword evidence="5 11" id="KW-0500">Molybdenum</keyword>
<name>A0A1F7R9Y8_9BACT</name>
<dbReference type="GO" id="GO:0006777">
    <property type="term" value="P:Mo-molybdopterin cofactor biosynthetic process"/>
    <property type="evidence" value="ECO:0007669"/>
    <property type="project" value="UniProtKB-UniRule"/>
</dbReference>
<comment type="caution">
    <text evidence="13">The sequence shown here is derived from an EMBL/GenBank/DDBJ whole genome shotgun (WGS) entry which is preliminary data.</text>
</comment>
<evidence type="ECO:0000256" key="3">
    <source>
        <dbReference type="ARBA" id="ARBA00005046"/>
    </source>
</evidence>
<dbReference type="FunFam" id="2.170.190.11:FF:000001">
    <property type="entry name" value="Molybdopterin molybdenumtransferase"/>
    <property type="match status" value="1"/>
</dbReference>
<evidence type="ECO:0000259" key="12">
    <source>
        <dbReference type="SMART" id="SM00852"/>
    </source>
</evidence>
<dbReference type="Gene3D" id="3.90.105.10">
    <property type="entry name" value="Molybdopterin biosynthesis moea protein, domain 2"/>
    <property type="match status" value="1"/>
</dbReference>
<dbReference type="PANTHER" id="PTHR10192:SF5">
    <property type="entry name" value="GEPHYRIN"/>
    <property type="match status" value="1"/>
</dbReference>
<dbReference type="Pfam" id="PF03454">
    <property type="entry name" value="MoeA_C"/>
    <property type="match status" value="1"/>
</dbReference>
<dbReference type="InterPro" id="IPR036425">
    <property type="entry name" value="MoaB/Mog-like_dom_sf"/>
</dbReference>
<evidence type="ECO:0000256" key="2">
    <source>
        <dbReference type="ARBA" id="ARBA00002901"/>
    </source>
</evidence>
<dbReference type="SUPFAM" id="SSF53218">
    <property type="entry name" value="Molybdenum cofactor biosynthesis proteins"/>
    <property type="match status" value="1"/>
</dbReference>
<dbReference type="Pfam" id="PF00994">
    <property type="entry name" value="MoCF_biosynth"/>
    <property type="match status" value="1"/>
</dbReference>
<evidence type="ECO:0000256" key="10">
    <source>
        <dbReference type="ARBA" id="ARBA00047317"/>
    </source>
</evidence>
<dbReference type="SUPFAM" id="SSF63867">
    <property type="entry name" value="MoeA C-terminal domain-like"/>
    <property type="match status" value="1"/>
</dbReference>
<comment type="catalytic activity">
    <reaction evidence="10">
        <text>adenylyl-molybdopterin + molybdate = Mo-molybdopterin + AMP + H(+)</text>
        <dbReference type="Rhea" id="RHEA:35047"/>
        <dbReference type="ChEBI" id="CHEBI:15378"/>
        <dbReference type="ChEBI" id="CHEBI:36264"/>
        <dbReference type="ChEBI" id="CHEBI:62727"/>
        <dbReference type="ChEBI" id="CHEBI:71302"/>
        <dbReference type="ChEBI" id="CHEBI:456215"/>
        <dbReference type="EC" id="2.10.1.1"/>
    </reaction>
</comment>
<evidence type="ECO:0000256" key="8">
    <source>
        <dbReference type="ARBA" id="ARBA00022842"/>
    </source>
</evidence>
<dbReference type="InterPro" id="IPR001453">
    <property type="entry name" value="MoaB/Mog_dom"/>
</dbReference>
<evidence type="ECO:0000256" key="7">
    <source>
        <dbReference type="ARBA" id="ARBA00022723"/>
    </source>
</evidence>
<dbReference type="EC" id="2.10.1.1" evidence="11"/>
<comment type="function">
    <text evidence="2 11">Catalyzes the insertion of molybdate into adenylated molybdopterin with the concomitant release of AMP.</text>
</comment>
<dbReference type="SUPFAM" id="SSF63882">
    <property type="entry name" value="MoeA N-terminal region -like"/>
    <property type="match status" value="1"/>
</dbReference>
<keyword evidence="9 11" id="KW-0501">Molybdenum cofactor biosynthesis</keyword>
<evidence type="ECO:0000256" key="6">
    <source>
        <dbReference type="ARBA" id="ARBA00022679"/>
    </source>
</evidence>
<dbReference type="Proteomes" id="UP000178526">
    <property type="component" value="Unassembled WGS sequence"/>
</dbReference>
<dbReference type="GO" id="GO:0005829">
    <property type="term" value="C:cytosol"/>
    <property type="evidence" value="ECO:0007669"/>
    <property type="project" value="TreeGrafter"/>
</dbReference>
<keyword evidence="8 11" id="KW-0460">Magnesium</keyword>
<dbReference type="Gene3D" id="2.40.340.10">
    <property type="entry name" value="MoeA, C-terminal, domain IV"/>
    <property type="match status" value="1"/>
</dbReference>
<evidence type="ECO:0000313" key="13">
    <source>
        <dbReference type="EMBL" id="OGL38150.1"/>
    </source>
</evidence>
<accession>A0A1F7R9Y8</accession>
<comment type="cofactor">
    <cofactor evidence="1 11">
        <name>Mg(2+)</name>
        <dbReference type="ChEBI" id="CHEBI:18420"/>
    </cofactor>
</comment>
<dbReference type="AlphaFoldDB" id="A0A1F7R9Y8"/>
<evidence type="ECO:0000256" key="11">
    <source>
        <dbReference type="RuleBase" id="RU365090"/>
    </source>
</evidence>
<evidence type="ECO:0000256" key="4">
    <source>
        <dbReference type="ARBA" id="ARBA00010763"/>
    </source>
</evidence>
<keyword evidence="7 11" id="KW-0479">Metal-binding</keyword>
<organism evidence="13 14">
    <name type="scientific">Candidatus Schekmanbacteria bacterium GWA2_38_11</name>
    <dbReference type="NCBI Taxonomy" id="1817876"/>
    <lineage>
        <taxon>Bacteria</taxon>
        <taxon>Candidatus Schekmaniibacteriota</taxon>
    </lineage>
</organism>
<comment type="pathway">
    <text evidence="3 11">Cofactor biosynthesis; molybdopterin biosynthesis.</text>
</comment>
<evidence type="ECO:0000313" key="14">
    <source>
        <dbReference type="Proteomes" id="UP000178526"/>
    </source>
</evidence>
<evidence type="ECO:0000256" key="5">
    <source>
        <dbReference type="ARBA" id="ARBA00022505"/>
    </source>
</evidence>
<dbReference type="NCBIfam" id="TIGR00177">
    <property type="entry name" value="molyb_syn"/>
    <property type="match status" value="1"/>
</dbReference>
<dbReference type="InterPro" id="IPR038987">
    <property type="entry name" value="MoeA-like"/>
</dbReference>
<feature type="domain" description="MoaB/Mog" evidence="12">
    <location>
        <begin position="179"/>
        <end position="316"/>
    </location>
</feature>
<dbReference type="EMBL" id="MGDB01000155">
    <property type="protein sequence ID" value="OGL38150.1"/>
    <property type="molecule type" value="Genomic_DNA"/>
</dbReference>
<reference evidence="13 14" key="1">
    <citation type="journal article" date="2016" name="Nat. Commun.">
        <title>Thousands of microbial genomes shed light on interconnected biogeochemical processes in an aquifer system.</title>
        <authorList>
            <person name="Anantharaman K."/>
            <person name="Brown C.T."/>
            <person name="Hug L.A."/>
            <person name="Sharon I."/>
            <person name="Castelle C.J."/>
            <person name="Probst A.J."/>
            <person name="Thomas B.C."/>
            <person name="Singh A."/>
            <person name="Wilkins M.J."/>
            <person name="Karaoz U."/>
            <person name="Brodie E.L."/>
            <person name="Williams K.H."/>
            <person name="Hubbard S.S."/>
            <person name="Banfield J.F."/>
        </authorList>
    </citation>
    <scope>NUCLEOTIDE SEQUENCE [LARGE SCALE GENOMIC DNA]</scope>
</reference>
<dbReference type="InterPro" id="IPR036135">
    <property type="entry name" value="MoeA_linker/N_sf"/>
</dbReference>
<keyword evidence="6 11" id="KW-0808">Transferase</keyword>
<dbReference type="PANTHER" id="PTHR10192">
    <property type="entry name" value="MOLYBDOPTERIN BIOSYNTHESIS PROTEIN"/>
    <property type="match status" value="1"/>
</dbReference>
<evidence type="ECO:0000256" key="1">
    <source>
        <dbReference type="ARBA" id="ARBA00001946"/>
    </source>
</evidence>